<comment type="caution">
    <text evidence="5">The sequence shown here is derived from an EMBL/GenBank/DDBJ whole genome shotgun (WGS) entry which is preliminary data.</text>
</comment>
<keyword evidence="2" id="KW-0234">DNA repair</keyword>
<proteinExistence type="inferred from homology"/>
<evidence type="ECO:0000256" key="2">
    <source>
        <dbReference type="HAMAP-Rule" id="MF_00984"/>
    </source>
</evidence>
<dbReference type="InterPro" id="IPR011344">
    <property type="entry name" value="ssDNA-bd"/>
</dbReference>
<reference evidence="6" key="1">
    <citation type="journal article" date="2019" name="Int. J. Syst. Evol. Microbiol.">
        <title>The Global Catalogue of Microorganisms (GCM) 10K type strain sequencing project: providing services to taxonomists for standard genome sequencing and annotation.</title>
        <authorList>
            <consortium name="The Broad Institute Genomics Platform"/>
            <consortium name="The Broad Institute Genome Sequencing Center for Infectious Disease"/>
            <person name="Wu L."/>
            <person name="Ma J."/>
        </authorList>
    </citation>
    <scope>NUCLEOTIDE SEQUENCE [LARGE SCALE GENOMIC DNA]</scope>
    <source>
        <strain evidence="6">JCM 17927</strain>
    </source>
</reference>
<dbReference type="Proteomes" id="UP001501175">
    <property type="component" value="Unassembled WGS sequence"/>
</dbReference>
<dbReference type="Pfam" id="PF00436">
    <property type="entry name" value="SSB"/>
    <property type="match status" value="1"/>
</dbReference>
<name>A0ABP8N393_9BACT</name>
<dbReference type="PANTHER" id="PTHR10302:SF27">
    <property type="entry name" value="SINGLE-STRANDED DNA-BINDING PROTEIN"/>
    <property type="match status" value="1"/>
</dbReference>
<dbReference type="InterPro" id="IPR012340">
    <property type="entry name" value="NA-bd_OB-fold"/>
</dbReference>
<keyword evidence="2" id="KW-0235">DNA replication</keyword>
<comment type="caution">
    <text evidence="2">Lacks conserved residue(s) required for the propagation of feature annotation.</text>
</comment>
<comment type="function">
    <text evidence="2">Plays an important role in DNA replication, recombination and repair. Binds to ssDNA and to an array of partner proteins to recruit them to their sites of action during DNA metabolism.</text>
</comment>
<comment type="subunit">
    <text evidence="2">Homotetramer.</text>
</comment>
<dbReference type="HAMAP" id="MF_00984">
    <property type="entry name" value="SSB"/>
    <property type="match status" value="1"/>
</dbReference>
<dbReference type="EMBL" id="BAABHD010000030">
    <property type="protein sequence ID" value="GAA4458612.1"/>
    <property type="molecule type" value="Genomic_DNA"/>
</dbReference>
<evidence type="ECO:0000256" key="4">
    <source>
        <dbReference type="SAM" id="MobiDB-lite"/>
    </source>
</evidence>
<evidence type="ECO:0000256" key="3">
    <source>
        <dbReference type="RuleBase" id="RU000524"/>
    </source>
</evidence>
<sequence length="185" mass="19869">MAGVNKVILVGNLGSDPEVRYLDGGSVVARFNIATSESYTNRNGERVEQTEWHKIELWDNLAKIAEQYLRKGNQVYIEGKLKTETWQDKDGAQRTGVRVRATSMQLLGGRSNSGESQDSGETHTEQAPVAAPAPARQQAAAPRQAAAPATAAAAPAAQSRPAAQATRRQPEPTPFESGGDDDLPF</sequence>
<evidence type="ECO:0000313" key="5">
    <source>
        <dbReference type="EMBL" id="GAA4458612.1"/>
    </source>
</evidence>
<keyword evidence="2" id="KW-0233">DNA recombination</keyword>
<organism evidence="5 6">
    <name type="scientific">Nibrella saemangeumensis</name>
    <dbReference type="NCBI Taxonomy" id="1084526"/>
    <lineage>
        <taxon>Bacteria</taxon>
        <taxon>Pseudomonadati</taxon>
        <taxon>Bacteroidota</taxon>
        <taxon>Cytophagia</taxon>
        <taxon>Cytophagales</taxon>
        <taxon>Spirosomataceae</taxon>
        <taxon>Nibrella</taxon>
    </lineage>
</organism>
<keyword evidence="2" id="KW-0227">DNA damage</keyword>
<feature type="compositionally biased region" description="Polar residues" evidence="4">
    <location>
        <begin position="103"/>
        <end position="119"/>
    </location>
</feature>
<dbReference type="PROSITE" id="PS50935">
    <property type="entry name" value="SSB"/>
    <property type="match status" value="1"/>
</dbReference>
<evidence type="ECO:0000256" key="1">
    <source>
        <dbReference type="ARBA" id="ARBA00023125"/>
    </source>
</evidence>
<dbReference type="RefSeq" id="WP_345244791.1">
    <property type="nucleotide sequence ID" value="NZ_BAABHD010000030.1"/>
</dbReference>
<feature type="short sequence motif" description="Important for interaction with partner proteins" evidence="2">
    <location>
        <begin position="180"/>
        <end position="185"/>
    </location>
</feature>
<dbReference type="NCBIfam" id="TIGR00621">
    <property type="entry name" value="ssb"/>
    <property type="match status" value="1"/>
</dbReference>
<dbReference type="CDD" id="cd04496">
    <property type="entry name" value="SSB_OBF"/>
    <property type="match status" value="1"/>
</dbReference>
<protein>
    <recommendedName>
        <fullName evidence="2 3">Single-stranded DNA-binding protein</fullName>
        <shortName evidence="2">SSB</shortName>
    </recommendedName>
</protein>
<dbReference type="Gene3D" id="2.40.50.140">
    <property type="entry name" value="Nucleic acid-binding proteins"/>
    <property type="match status" value="1"/>
</dbReference>
<feature type="compositionally biased region" description="Low complexity" evidence="4">
    <location>
        <begin position="126"/>
        <end position="167"/>
    </location>
</feature>
<evidence type="ECO:0000313" key="6">
    <source>
        <dbReference type="Proteomes" id="UP001501175"/>
    </source>
</evidence>
<dbReference type="InterPro" id="IPR000424">
    <property type="entry name" value="Primosome_PriB/ssb"/>
</dbReference>
<accession>A0ABP8N393</accession>
<feature type="region of interest" description="Disordered" evidence="4">
    <location>
        <begin position="103"/>
        <end position="185"/>
    </location>
</feature>
<keyword evidence="6" id="KW-1185">Reference proteome</keyword>
<dbReference type="SUPFAM" id="SSF50249">
    <property type="entry name" value="Nucleic acid-binding proteins"/>
    <property type="match status" value="1"/>
</dbReference>
<gene>
    <name evidence="5" type="ORF">GCM10023189_31150</name>
</gene>
<dbReference type="PANTHER" id="PTHR10302">
    <property type="entry name" value="SINGLE-STRANDED DNA-BINDING PROTEIN"/>
    <property type="match status" value="1"/>
</dbReference>
<keyword evidence="1 2" id="KW-0238">DNA-binding</keyword>